<gene>
    <name evidence="2" type="ORF">KC19_VG206300</name>
</gene>
<proteinExistence type="predicted"/>
<reference evidence="2" key="1">
    <citation type="submission" date="2020-06" db="EMBL/GenBank/DDBJ databases">
        <title>WGS assembly of Ceratodon purpureus strain R40.</title>
        <authorList>
            <person name="Carey S.B."/>
            <person name="Jenkins J."/>
            <person name="Shu S."/>
            <person name="Lovell J.T."/>
            <person name="Sreedasyam A."/>
            <person name="Maumus F."/>
            <person name="Tiley G.P."/>
            <person name="Fernandez-Pozo N."/>
            <person name="Barry K."/>
            <person name="Chen C."/>
            <person name="Wang M."/>
            <person name="Lipzen A."/>
            <person name="Daum C."/>
            <person name="Saski C.A."/>
            <person name="Payton A.C."/>
            <person name="Mcbreen J.C."/>
            <person name="Conrad R.E."/>
            <person name="Kollar L.M."/>
            <person name="Olsson S."/>
            <person name="Huttunen S."/>
            <person name="Landis J.B."/>
            <person name="Wickett N.J."/>
            <person name="Johnson M.G."/>
            <person name="Rensing S.A."/>
            <person name="Grimwood J."/>
            <person name="Schmutz J."/>
            <person name="Mcdaniel S.F."/>
        </authorList>
    </citation>
    <scope>NUCLEOTIDE SEQUENCE</scope>
    <source>
        <strain evidence="2">R40</strain>
    </source>
</reference>
<accession>A0A8T0HSM0</accession>
<evidence type="ECO:0000313" key="2">
    <source>
        <dbReference type="EMBL" id="KAG0573749.1"/>
    </source>
</evidence>
<feature type="region of interest" description="Disordered" evidence="1">
    <location>
        <begin position="50"/>
        <end position="74"/>
    </location>
</feature>
<protein>
    <submittedName>
        <fullName evidence="2">Uncharacterized protein</fullName>
    </submittedName>
</protein>
<feature type="compositionally biased region" description="Acidic residues" evidence="1">
    <location>
        <begin position="63"/>
        <end position="72"/>
    </location>
</feature>
<sequence length="103" mass="12454">MKSKTQWPVPDRDSESHESNHCTQRIQRNRKKPRENLIARGGVLRREWSVGGRKRMRHREDMEQNGEDELDETDHLTSWRVKSILLLRKRKPPKHRSKCFSQR</sequence>
<keyword evidence="3" id="KW-1185">Reference proteome</keyword>
<organism evidence="2 3">
    <name type="scientific">Ceratodon purpureus</name>
    <name type="common">Fire moss</name>
    <name type="synonym">Dicranum purpureum</name>
    <dbReference type="NCBI Taxonomy" id="3225"/>
    <lineage>
        <taxon>Eukaryota</taxon>
        <taxon>Viridiplantae</taxon>
        <taxon>Streptophyta</taxon>
        <taxon>Embryophyta</taxon>
        <taxon>Bryophyta</taxon>
        <taxon>Bryophytina</taxon>
        <taxon>Bryopsida</taxon>
        <taxon>Dicranidae</taxon>
        <taxon>Pseudoditrichales</taxon>
        <taxon>Ditrichaceae</taxon>
        <taxon>Ceratodon</taxon>
    </lineage>
</organism>
<dbReference type="EMBL" id="CM026426">
    <property type="protein sequence ID" value="KAG0573749.1"/>
    <property type="molecule type" value="Genomic_DNA"/>
</dbReference>
<evidence type="ECO:0000313" key="3">
    <source>
        <dbReference type="Proteomes" id="UP000822688"/>
    </source>
</evidence>
<dbReference type="AlphaFoldDB" id="A0A8T0HSM0"/>
<feature type="compositionally biased region" description="Basic and acidic residues" evidence="1">
    <location>
        <begin position="10"/>
        <end position="20"/>
    </location>
</feature>
<name>A0A8T0HSM0_CERPU</name>
<feature type="region of interest" description="Disordered" evidence="1">
    <location>
        <begin position="1"/>
        <end position="33"/>
    </location>
</feature>
<comment type="caution">
    <text evidence="2">The sequence shown here is derived from an EMBL/GenBank/DDBJ whole genome shotgun (WGS) entry which is preliminary data.</text>
</comment>
<dbReference type="Proteomes" id="UP000822688">
    <property type="component" value="Chromosome V"/>
</dbReference>
<evidence type="ECO:0000256" key="1">
    <source>
        <dbReference type="SAM" id="MobiDB-lite"/>
    </source>
</evidence>